<gene>
    <name evidence="5" type="ORF">SGL43_04309</name>
</gene>
<keyword evidence="6" id="KW-1185">Reference proteome</keyword>
<dbReference type="Pfam" id="PF01553">
    <property type="entry name" value="Acyltransferase"/>
    <property type="match status" value="1"/>
</dbReference>
<dbReference type="EC" id="2.3.1.51" evidence="5"/>
<feature type="domain" description="Phospholipid/glycerol acyltransferase" evidence="4">
    <location>
        <begin position="88"/>
        <end position="207"/>
    </location>
</feature>
<protein>
    <submittedName>
        <fullName evidence="5">Acyl-CoA:1-acyl-sn-glycerol-3-phosphate acyltransferase (EC)</fullName>
        <ecNumber evidence="5">2.3.1.51</ecNumber>
    </submittedName>
</protein>
<sequence length="276" mass="29830">MSTPRIRSVNPMCDQRIPASIVLTCTDHHPSAPATARGTRSLAAGPATTPEEPLSRLTVIKAVLGPILRLMFRPQVEGAENIPGTGPVILAGNHLTFIDSMVMPICVDRPVFYIGKDEYVTGKGLKGRLMAWFFTGCGMIPVDRDGGRGGVAALMTGRRVLEEGQAFAIYPEGTRSPDGRLYRGRTGIARLTLMTGAPVIPFAMIGTDKLQPGGAGLPRPGKVTVRFGEPMEFSRYEGMDRDRYVLRAVTDSVMAEVMRLSGQEYVDMYATKAKAA</sequence>
<dbReference type="GO" id="GO:0003841">
    <property type="term" value="F:1-acylglycerol-3-phosphate O-acyltransferase activity"/>
    <property type="evidence" value="ECO:0007669"/>
    <property type="project" value="UniProtKB-EC"/>
</dbReference>
<proteinExistence type="predicted"/>
<dbReference type="PANTHER" id="PTHR10434:SF11">
    <property type="entry name" value="1-ACYL-SN-GLYCEROL-3-PHOSPHATE ACYLTRANSFERASE"/>
    <property type="match status" value="1"/>
</dbReference>
<comment type="caution">
    <text evidence="5">The sequence shown here is derived from an EMBL/GenBank/DDBJ whole genome shotgun (WGS) entry which is preliminary data.</text>
</comment>
<organism evidence="5 6">
    <name type="scientific">Streptomyces globisporus</name>
    <dbReference type="NCBI Taxonomy" id="1908"/>
    <lineage>
        <taxon>Bacteria</taxon>
        <taxon>Bacillati</taxon>
        <taxon>Actinomycetota</taxon>
        <taxon>Actinomycetes</taxon>
        <taxon>Kitasatosporales</taxon>
        <taxon>Streptomycetaceae</taxon>
        <taxon>Streptomyces</taxon>
    </lineage>
</organism>
<evidence type="ECO:0000256" key="2">
    <source>
        <dbReference type="ARBA" id="ARBA00023315"/>
    </source>
</evidence>
<dbReference type="Proteomes" id="UP001154015">
    <property type="component" value="Unassembled WGS sequence"/>
</dbReference>
<keyword evidence="2 5" id="KW-0012">Acyltransferase</keyword>
<evidence type="ECO:0000313" key="6">
    <source>
        <dbReference type="Proteomes" id="UP001154015"/>
    </source>
</evidence>
<dbReference type="EMBL" id="CAKXYP010000012">
    <property type="protein sequence ID" value="CAH9417270.1"/>
    <property type="molecule type" value="Genomic_DNA"/>
</dbReference>
<accession>A0ABM9H106</accession>
<name>A0ABM9H106_STRGL</name>
<dbReference type="InterPro" id="IPR002123">
    <property type="entry name" value="Plipid/glycerol_acylTrfase"/>
</dbReference>
<reference evidence="5" key="1">
    <citation type="submission" date="2022-03" db="EMBL/GenBank/DDBJ databases">
        <authorList>
            <person name="Leyn A S."/>
        </authorList>
    </citation>
    <scope>NUCLEOTIDE SEQUENCE</scope>
    <source>
        <strain evidence="5">Streptomyces globisporus 4-3</strain>
    </source>
</reference>
<dbReference type="PANTHER" id="PTHR10434">
    <property type="entry name" value="1-ACYL-SN-GLYCEROL-3-PHOSPHATE ACYLTRANSFERASE"/>
    <property type="match status" value="1"/>
</dbReference>
<dbReference type="CDD" id="cd07989">
    <property type="entry name" value="LPLAT_AGPAT-like"/>
    <property type="match status" value="1"/>
</dbReference>
<evidence type="ECO:0000256" key="3">
    <source>
        <dbReference type="SAM" id="MobiDB-lite"/>
    </source>
</evidence>
<keyword evidence="1 5" id="KW-0808">Transferase</keyword>
<evidence type="ECO:0000256" key="1">
    <source>
        <dbReference type="ARBA" id="ARBA00022679"/>
    </source>
</evidence>
<dbReference type="SUPFAM" id="SSF69593">
    <property type="entry name" value="Glycerol-3-phosphate (1)-acyltransferase"/>
    <property type="match status" value="1"/>
</dbReference>
<evidence type="ECO:0000313" key="5">
    <source>
        <dbReference type="EMBL" id="CAH9417270.1"/>
    </source>
</evidence>
<evidence type="ECO:0000259" key="4">
    <source>
        <dbReference type="SMART" id="SM00563"/>
    </source>
</evidence>
<dbReference type="SMART" id="SM00563">
    <property type="entry name" value="PlsC"/>
    <property type="match status" value="1"/>
</dbReference>
<feature type="region of interest" description="Disordered" evidence="3">
    <location>
        <begin position="30"/>
        <end position="50"/>
    </location>
</feature>